<evidence type="ECO:0000313" key="1">
    <source>
        <dbReference type="EMBL" id="KAJ7552686.1"/>
    </source>
</evidence>
<organism evidence="1 2">
    <name type="scientific">Diphasiastrum complanatum</name>
    <name type="common">Issler's clubmoss</name>
    <name type="synonym">Lycopodium complanatum</name>
    <dbReference type="NCBI Taxonomy" id="34168"/>
    <lineage>
        <taxon>Eukaryota</taxon>
        <taxon>Viridiplantae</taxon>
        <taxon>Streptophyta</taxon>
        <taxon>Embryophyta</taxon>
        <taxon>Tracheophyta</taxon>
        <taxon>Lycopodiopsida</taxon>
        <taxon>Lycopodiales</taxon>
        <taxon>Lycopodiaceae</taxon>
        <taxon>Lycopodioideae</taxon>
        <taxon>Diphasiastrum</taxon>
    </lineage>
</organism>
<dbReference type="Proteomes" id="UP001162992">
    <property type="component" value="Chromosome 6"/>
</dbReference>
<gene>
    <name evidence="1" type="ORF">O6H91_06G064700</name>
</gene>
<comment type="caution">
    <text evidence="1">The sequence shown here is derived from an EMBL/GenBank/DDBJ whole genome shotgun (WGS) entry which is preliminary data.</text>
</comment>
<keyword evidence="2" id="KW-1185">Reference proteome</keyword>
<reference evidence="2" key="1">
    <citation type="journal article" date="2024" name="Proc. Natl. Acad. Sci. U.S.A.">
        <title>Extraordinary preservation of gene collinearity over three hundred million years revealed in homosporous lycophytes.</title>
        <authorList>
            <person name="Li C."/>
            <person name="Wickell D."/>
            <person name="Kuo L.Y."/>
            <person name="Chen X."/>
            <person name="Nie B."/>
            <person name="Liao X."/>
            <person name="Peng D."/>
            <person name="Ji J."/>
            <person name="Jenkins J."/>
            <person name="Williams M."/>
            <person name="Shu S."/>
            <person name="Plott C."/>
            <person name="Barry K."/>
            <person name="Rajasekar S."/>
            <person name="Grimwood J."/>
            <person name="Han X."/>
            <person name="Sun S."/>
            <person name="Hou Z."/>
            <person name="He W."/>
            <person name="Dai G."/>
            <person name="Sun C."/>
            <person name="Schmutz J."/>
            <person name="Leebens-Mack J.H."/>
            <person name="Li F.W."/>
            <person name="Wang L."/>
        </authorList>
    </citation>
    <scope>NUCLEOTIDE SEQUENCE [LARGE SCALE GENOMIC DNA]</scope>
    <source>
        <strain evidence="2">cv. PW_Plant_1</strain>
    </source>
</reference>
<sequence length="120" mass="12883">MPHQHEPRQDDEVAAGLPAGCVALAGCIKNVRLGFNEGRNLNFEGRAKSEGASTCHMGLLNSQKGAAAGWSAVQAFEYVFNKDLSAFIMFVNARSARRRRRSNSPAVGPVSPTTARCHPS</sequence>
<protein>
    <submittedName>
        <fullName evidence="1">Uncharacterized protein</fullName>
    </submittedName>
</protein>
<proteinExistence type="predicted"/>
<accession>A0ACC2DEH8</accession>
<name>A0ACC2DEH8_DIPCM</name>
<evidence type="ECO:0000313" key="2">
    <source>
        <dbReference type="Proteomes" id="UP001162992"/>
    </source>
</evidence>
<dbReference type="EMBL" id="CM055097">
    <property type="protein sequence ID" value="KAJ7552686.1"/>
    <property type="molecule type" value="Genomic_DNA"/>
</dbReference>